<feature type="coiled-coil region" evidence="1">
    <location>
        <begin position="251"/>
        <end position="278"/>
    </location>
</feature>
<proteinExistence type="predicted"/>
<evidence type="ECO:0000313" key="3">
    <source>
        <dbReference type="Proteomes" id="UP001255416"/>
    </source>
</evidence>
<sequence length="420" mass="45478">MACLGAAAILVLGRSDEFVGASLGPMLLAVAVVGLGLGRSAMIGTTSADTHRETAEKDLANRTTTQSPLPSRARLLPLLPGSSDADCRSWLGGLPKLTKGAAWPVIAGRPAQFLAQIDCTALPDALWRGAGPRRGSMVFFRAVSHEGGDLPVRVLHVEGTLTPCLPPVGQDLRPRWPLLVQTAEPDDLPGNGDDRTEPNWSILHEVDLTSPGYQPFDWTSAEMLLGRMDTLIVACSKRFGTTVCDAERTHLRRTSEGLAELQATLEQARTEGQAFDEETRNTLQHGLCALTLPDRPSVDGASIAHLLPLSRHRCAAQAYFAPFERHCREIYAENPECLPADQRALFEPFWAHNARHETGCIGSDGFLTPVQTGEAEVLLELPSSELLGWMFGEGRALRIYVDPEDLEKGVLDRAWGSVAA</sequence>
<dbReference type="Gene3D" id="2.30.320.10">
    <property type="entry name" value="YwqG-like"/>
    <property type="match status" value="1"/>
</dbReference>
<dbReference type="RefSeq" id="WP_316773841.1">
    <property type="nucleotide sequence ID" value="NZ_JASMWN010000002.1"/>
</dbReference>
<evidence type="ECO:0000256" key="1">
    <source>
        <dbReference type="SAM" id="Coils"/>
    </source>
</evidence>
<gene>
    <name evidence="2" type="ORF">QO231_04850</name>
</gene>
<organism evidence="2 3">
    <name type="scientific">Sedimentitalea todarodis</name>
    <dbReference type="NCBI Taxonomy" id="1631240"/>
    <lineage>
        <taxon>Bacteria</taxon>
        <taxon>Pseudomonadati</taxon>
        <taxon>Pseudomonadota</taxon>
        <taxon>Alphaproteobacteria</taxon>
        <taxon>Rhodobacterales</taxon>
        <taxon>Paracoccaceae</taxon>
        <taxon>Sedimentitalea</taxon>
    </lineage>
</organism>
<dbReference type="EMBL" id="JASMWN010000002">
    <property type="protein sequence ID" value="MDU9003178.1"/>
    <property type="molecule type" value="Genomic_DNA"/>
</dbReference>
<dbReference type="Proteomes" id="UP001255416">
    <property type="component" value="Unassembled WGS sequence"/>
</dbReference>
<dbReference type="InterPro" id="IPR015315">
    <property type="entry name" value="DUF1963"/>
</dbReference>
<evidence type="ECO:0000313" key="2">
    <source>
        <dbReference type="EMBL" id="MDU9003178.1"/>
    </source>
</evidence>
<accession>A0ABU3VAS6</accession>
<dbReference type="Pfam" id="PF09234">
    <property type="entry name" value="DUF1963"/>
    <property type="match status" value="1"/>
</dbReference>
<reference evidence="3" key="1">
    <citation type="submission" date="2023-05" db="EMBL/GenBank/DDBJ databases">
        <title>Sedimentitalea sp. nov. JM2-8.</title>
        <authorList>
            <person name="Huang J."/>
        </authorList>
    </citation>
    <scope>NUCLEOTIDE SEQUENCE [LARGE SCALE GENOMIC DNA]</scope>
    <source>
        <strain evidence="3">KHS03</strain>
    </source>
</reference>
<dbReference type="InterPro" id="IPR035948">
    <property type="entry name" value="YwqG-like_sf"/>
</dbReference>
<protein>
    <submittedName>
        <fullName evidence="2">DUF1963 domain-containing protein</fullName>
    </submittedName>
</protein>
<comment type="caution">
    <text evidence="2">The sequence shown here is derived from an EMBL/GenBank/DDBJ whole genome shotgun (WGS) entry which is preliminary data.</text>
</comment>
<name>A0ABU3VAS6_9RHOB</name>
<keyword evidence="1" id="KW-0175">Coiled coil</keyword>
<dbReference type="SUPFAM" id="SSF103032">
    <property type="entry name" value="Hypothetical protein YwqG"/>
    <property type="match status" value="1"/>
</dbReference>
<keyword evidence="3" id="KW-1185">Reference proteome</keyword>